<keyword evidence="1" id="KW-0677">Repeat</keyword>
<sequence>MFTKEQIGELRDAFNLFDADGDGKVSASDLKQFMSSIGDPCSETEIAEMVSVLEPNCNFMMLLTHLGEKMAEIGDLNSILSAFKNIDVDNSGLIAKDRLYSILSTNLPNKMSEKLFNKLIDGCSENNQINYQKLSTKIKHGELI</sequence>
<name>A0A1Y1S745_9MICR</name>
<comment type="caution">
    <text evidence="4">The sequence shown here is derived from an EMBL/GenBank/DDBJ whole genome shotgun (WGS) entry which is preliminary data.</text>
</comment>
<organism evidence="4 5">
    <name type="scientific">Enterospora canceri</name>
    <dbReference type="NCBI Taxonomy" id="1081671"/>
    <lineage>
        <taxon>Eukaryota</taxon>
        <taxon>Fungi</taxon>
        <taxon>Fungi incertae sedis</taxon>
        <taxon>Microsporidia</taxon>
        <taxon>Enterocytozoonidae</taxon>
        <taxon>Enterospora</taxon>
    </lineage>
</organism>
<evidence type="ECO:0000256" key="1">
    <source>
        <dbReference type="ARBA" id="ARBA00022737"/>
    </source>
</evidence>
<keyword evidence="2" id="KW-0106">Calcium</keyword>
<dbReference type="InterPro" id="IPR002048">
    <property type="entry name" value="EF_hand_dom"/>
</dbReference>
<evidence type="ECO:0000313" key="5">
    <source>
        <dbReference type="Proteomes" id="UP000192639"/>
    </source>
</evidence>
<dbReference type="Gene3D" id="1.10.238.10">
    <property type="entry name" value="EF-hand"/>
    <property type="match status" value="2"/>
</dbReference>
<proteinExistence type="predicted"/>
<feature type="domain" description="EF-hand" evidence="3">
    <location>
        <begin position="5"/>
        <end position="40"/>
    </location>
</feature>
<dbReference type="OrthoDB" id="429467at2759"/>
<dbReference type="PANTHER" id="PTHR23049">
    <property type="entry name" value="MYOSIN REGULATORY LIGHT CHAIN 2"/>
    <property type="match status" value="1"/>
</dbReference>
<evidence type="ECO:0000259" key="3">
    <source>
        <dbReference type="PROSITE" id="PS50222"/>
    </source>
</evidence>
<dbReference type="PROSITE" id="PS00018">
    <property type="entry name" value="EF_HAND_1"/>
    <property type="match status" value="1"/>
</dbReference>
<reference evidence="4 5" key="1">
    <citation type="journal article" date="2017" name="Environ. Microbiol.">
        <title>Decay of the glycolytic pathway and adaptation to intranuclear parasitism within Enterocytozoonidae microsporidia.</title>
        <authorList>
            <person name="Wiredu Boakye D."/>
            <person name="Jaroenlak P."/>
            <person name="Prachumwat A."/>
            <person name="Williams T.A."/>
            <person name="Bateman K.S."/>
            <person name="Itsathitphaisarn O."/>
            <person name="Sritunyalucksana K."/>
            <person name="Paszkiewicz K.H."/>
            <person name="Moore K.A."/>
            <person name="Stentiford G.D."/>
            <person name="Williams B.A."/>
        </authorList>
    </citation>
    <scope>NUCLEOTIDE SEQUENCE [LARGE SCALE GENOMIC DNA]</scope>
    <source>
        <strain evidence="4 5">GB1</strain>
    </source>
</reference>
<dbReference type="InterPro" id="IPR050403">
    <property type="entry name" value="Myosin_RLC"/>
</dbReference>
<dbReference type="InterPro" id="IPR011992">
    <property type="entry name" value="EF-hand-dom_pair"/>
</dbReference>
<accession>A0A1Y1S745</accession>
<dbReference type="Proteomes" id="UP000192639">
    <property type="component" value="Unassembled WGS sequence"/>
</dbReference>
<dbReference type="GO" id="GO:0043226">
    <property type="term" value="C:organelle"/>
    <property type="evidence" value="ECO:0007669"/>
    <property type="project" value="UniProtKB-ARBA"/>
</dbReference>
<gene>
    <name evidence="4" type="primary">CALM</name>
    <name evidence="4" type="ORF">ECANGB1_943</name>
</gene>
<dbReference type="CDD" id="cd00051">
    <property type="entry name" value="EFh"/>
    <property type="match status" value="1"/>
</dbReference>
<evidence type="ECO:0000313" key="4">
    <source>
        <dbReference type="EMBL" id="ORD94284.1"/>
    </source>
</evidence>
<protein>
    <submittedName>
        <fullName evidence="4">CALM</fullName>
    </submittedName>
</protein>
<evidence type="ECO:0000256" key="2">
    <source>
        <dbReference type="ARBA" id="ARBA00022837"/>
    </source>
</evidence>
<dbReference type="EMBL" id="LWDP01000026">
    <property type="protein sequence ID" value="ORD94284.1"/>
    <property type="molecule type" value="Genomic_DNA"/>
</dbReference>
<dbReference type="AlphaFoldDB" id="A0A1Y1S745"/>
<dbReference type="Pfam" id="PF13405">
    <property type="entry name" value="EF-hand_6"/>
    <property type="match status" value="1"/>
</dbReference>
<dbReference type="VEuPathDB" id="MicrosporidiaDB:ECANGB1_943"/>
<dbReference type="InterPro" id="IPR018247">
    <property type="entry name" value="EF_Hand_1_Ca_BS"/>
</dbReference>
<dbReference type="PROSITE" id="PS50222">
    <property type="entry name" value="EF_HAND_2"/>
    <property type="match status" value="1"/>
</dbReference>
<dbReference type="SUPFAM" id="SSF47473">
    <property type="entry name" value="EF-hand"/>
    <property type="match status" value="1"/>
</dbReference>
<dbReference type="GO" id="GO:0005509">
    <property type="term" value="F:calcium ion binding"/>
    <property type="evidence" value="ECO:0007669"/>
    <property type="project" value="InterPro"/>
</dbReference>
<dbReference type="SMART" id="SM00054">
    <property type="entry name" value="EFh"/>
    <property type="match status" value="2"/>
</dbReference>
<keyword evidence="5" id="KW-1185">Reference proteome</keyword>
<dbReference type="FunFam" id="1.10.238.10:FF:000178">
    <property type="entry name" value="Calmodulin-2 A"/>
    <property type="match status" value="1"/>
</dbReference>